<dbReference type="InterPro" id="IPR041898">
    <property type="entry name" value="MAGE_WH1"/>
</dbReference>
<reference evidence="4" key="1">
    <citation type="submission" date="2025-08" db="UniProtKB">
        <authorList>
            <consortium name="RefSeq"/>
        </authorList>
    </citation>
    <scope>IDENTIFICATION</scope>
    <source>
        <tissue evidence="4">Muscle</tissue>
    </source>
</reference>
<dbReference type="KEGG" id="pdic:114505733"/>
<feature type="domain" description="MAGE" evidence="2">
    <location>
        <begin position="129"/>
        <end position="328"/>
    </location>
</feature>
<organism evidence="3 4">
    <name type="scientific">Phyllostomus discolor</name>
    <name type="common">pale spear-nosed bat</name>
    <dbReference type="NCBI Taxonomy" id="89673"/>
    <lineage>
        <taxon>Eukaryota</taxon>
        <taxon>Metazoa</taxon>
        <taxon>Chordata</taxon>
        <taxon>Craniata</taxon>
        <taxon>Vertebrata</taxon>
        <taxon>Euteleostomi</taxon>
        <taxon>Mammalia</taxon>
        <taxon>Eutheria</taxon>
        <taxon>Laurasiatheria</taxon>
        <taxon>Chiroptera</taxon>
        <taxon>Yangochiroptera</taxon>
        <taxon>Phyllostomidae</taxon>
        <taxon>Phyllostominae</taxon>
        <taxon>Phyllostomus</taxon>
    </lineage>
</organism>
<evidence type="ECO:0000256" key="1">
    <source>
        <dbReference type="SAM" id="MobiDB-lite"/>
    </source>
</evidence>
<evidence type="ECO:0000313" key="3">
    <source>
        <dbReference type="Proteomes" id="UP000504628"/>
    </source>
</evidence>
<sequence>MPRAPKRQRYMLEEDLPSQREAQGRVDAQIPEAEEEDSSSSSTCSSSFPSSSSSSSSLYPLVSSTPSTPEEVCGAAGTASPPQSPPSACPSTTSIATATPSSQSSSPKEEGPSTSEALPHTQVLPRFVIDDKVADLVRFLLLKYRRKELTTKEEMLSSTIKEYQNHFAVIFSEALECMQLVYGIDVKEVDPTNHSYVLVTKLGLTYDGMVSNEHSMPKTGLLIFILSIIFVEGNCVPEEKIWEALNVMGLHAGREHCIYGEPRELITKEWVQEQYLEYRQVPNSNPACYEFLWGPRAHAETSKMKVLEFLAQVNETDPRSFPHWYEEALRDEEQRNQARIDITDNTTAMASASSCVM</sequence>
<dbReference type="FunFam" id="1.10.10.1210:FF:000001">
    <property type="entry name" value="melanoma-associated antigen D1"/>
    <property type="match status" value="1"/>
</dbReference>
<dbReference type="InterPro" id="IPR021072">
    <property type="entry name" value="MAGE_N"/>
</dbReference>
<dbReference type="InParanoid" id="A0A6J2MIH6"/>
<feature type="compositionally biased region" description="Low complexity" evidence="1">
    <location>
        <begin position="89"/>
        <end position="106"/>
    </location>
</feature>
<dbReference type="Proteomes" id="UP000504628">
    <property type="component" value="Chromosome X"/>
</dbReference>
<dbReference type="Pfam" id="PF01454">
    <property type="entry name" value="MAGE"/>
    <property type="match status" value="1"/>
</dbReference>
<accession>A0A6J2MIH6</accession>
<dbReference type="PROSITE" id="PS50838">
    <property type="entry name" value="MAGE"/>
    <property type="match status" value="1"/>
</dbReference>
<dbReference type="FunFam" id="1.10.10.1200:FF:000007">
    <property type="entry name" value="Melanoma-associated antigen C2"/>
    <property type="match status" value="1"/>
</dbReference>
<dbReference type="InterPro" id="IPR002190">
    <property type="entry name" value="MHD_dom"/>
</dbReference>
<dbReference type="SMART" id="SM01373">
    <property type="entry name" value="MAGE"/>
    <property type="match status" value="1"/>
</dbReference>
<dbReference type="OrthoDB" id="205198at2759"/>
<dbReference type="PANTHER" id="PTHR11736">
    <property type="entry name" value="MELANOMA-ASSOCIATED ANTIGEN MAGE ANTIGEN"/>
    <property type="match status" value="1"/>
</dbReference>
<feature type="compositionally biased region" description="Low complexity" evidence="1">
    <location>
        <begin position="39"/>
        <end position="81"/>
    </location>
</feature>
<evidence type="ECO:0000259" key="2">
    <source>
        <dbReference type="PROSITE" id="PS50838"/>
    </source>
</evidence>
<name>A0A6J2MIH6_9CHIR</name>
<evidence type="ECO:0000313" key="4">
    <source>
        <dbReference type="RefSeq" id="XP_028379279.1"/>
    </source>
</evidence>
<dbReference type="AlphaFoldDB" id="A0A6J2MIH6"/>
<dbReference type="Gene3D" id="1.10.10.1210">
    <property type="entry name" value="MAGE homology domain, winged helix WH2 motif"/>
    <property type="match status" value="1"/>
</dbReference>
<dbReference type="InterPro" id="IPR041899">
    <property type="entry name" value="MAGE_WH2"/>
</dbReference>
<dbReference type="SMART" id="SM01392">
    <property type="entry name" value="MAGE_N"/>
    <property type="match status" value="1"/>
</dbReference>
<dbReference type="RefSeq" id="XP_028379279.1">
    <property type="nucleotide sequence ID" value="XM_028523478.2"/>
</dbReference>
<dbReference type="GO" id="GO:0005634">
    <property type="term" value="C:nucleus"/>
    <property type="evidence" value="ECO:0007669"/>
    <property type="project" value="TreeGrafter"/>
</dbReference>
<dbReference type="GO" id="GO:0000122">
    <property type="term" value="P:negative regulation of transcription by RNA polymerase II"/>
    <property type="evidence" value="ECO:0007669"/>
    <property type="project" value="TreeGrafter"/>
</dbReference>
<dbReference type="Gene3D" id="1.10.10.1200">
    <property type="entry name" value="MAGE homology domain, winged helix WH1 motif"/>
    <property type="match status" value="1"/>
</dbReference>
<feature type="region of interest" description="Disordered" evidence="1">
    <location>
        <begin position="1"/>
        <end position="119"/>
    </location>
</feature>
<gene>
    <name evidence="4" type="primary">LOC114505733</name>
</gene>
<dbReference type="PANTHER" id="PTHR11736:SF153">
    <property type="entry name" value="MELANOMA-ASSOCIATED ANTIGEN 10"/>
    <property type="match status" value="1"/>
</dbReference>
<dbReference type="GeneID" id="114505733"/>
<protein>
    <submittedName>
        <fullName evidence="4">Melanoma-associated antigen 10-like</fullName>
    </submittedName>
</protein>
<keyword evidence="3" id="KW-1185">Reference proteome</keyword>
<dbReference type="InterPro" id="IPR037445">
    <property type="entry name" value="MAGE"/>
</dbReference>
<proteinExistence type="predicted"/>
<dbReference type="Pfam" id="PF12440">
    <property type="entry name" value="MAGE_N"/>
    <property type="match status" value="1"/>
</dbReference>